<evidence type="ECO:0000313" key="1">
    <source>
        <dbReference type="EMBL" id="MBF4377057.1"/>
    </source>
</evidence>
<protein>
    <submittedName>
        <fullName evidence="1">Multidrug transporter</fullName>
    </submittedName>
</protein>
<organism evidence="1 2">
    <name type="scientific">Vibrio anguillarum</name>
    <name type="common">Listonella anguillarum</name>
    <dbReference type="NCBI Taxonomy" id="55601"/>
    <lineage>
        <taxon>Bacteria</taxon>
        <taxon>Pseudomonadati</taxon>
        <taxon>Pseudomonadota</taxon>
        <taxon>Gammaproteobacteria</taxon>
        <taxon>Vibrionales</taxon>
        <taxon>Vibrionaceae</taxon>
        <taxon>Vibrio</taxon>
    </lineage>
</organism>
<reference evidence="1 2" key="1">
    <citation type="journal article" date="2021" name="PeerJ">
        <title>Analysis of 44 Vibrio anguillarum genomes reveals high genetic diversity.</title>
        <authorList>
            <person name="Hansen M.J."/>
            <person name="Dalsgaard I."/>
        </authorList>
    </citation>
    <scope>NUCLEOTIDE SEQUENCE [LARGE SCALE GENOMIC DNA]</scope>
    <source>
        <strain evidence="1 2">040915-1/1B</strain>
    </source>
</reference>
<dbReference type="EMBL" id="RDPI01001361">
    <property type="protein sequence ID" value="MBF4377057.1"/>
    <property type="molecule type" value="Genomic_DNA"/>
</dbReference>
<keyword evidence="2" id="KW-1185">Reference proteome</keyword>
<evidence type="ECO:0000313" key="2">
    <source>
        <dbReference type="Proteomes" id="UP000726136"/>
    </source>
</evidence>
<proteinExistence type="predicted"/>
<gene>
    <name evidence="1" type="ORF">EAY46_29215</name>
</gene>
<sequence>MYHSAANPIIRVAVFPVLLLFWQYVYGTDLPLLAPA</sequence>
<comment type="caution">
    <text evidence="1">The sequence shown here is derived from an EMBL/GenBank/DDBJ whole genome shotgun (WGS) entry which is preliminary data.</text>
</comment>
<name>A0ABR9ZF26_VIBAN</name>
<accession>A0ABR9ZF26</accession>
<feature type="non-terminal residue" evidence="1">
    <location>
        <position position="36"/>
    </location>
</feature>
<dbReference type="Proteomes" id="UP000726136">
    <property type="component" value="Unassembled WGS sequence"/>
</dbReference>